<feature type="compositionally biased region" description="Polar residues" evidence="8">
    <location>
        <begin position="417"/>
        <end position="430"/>
    </location>
</feature>
<keyword evidence="6 7" id="KW-0472">Membrane</keyword>
<dbReference type="PANTHER" id="PTHR30221:SF1">
    <property type="entry name" value="SMALL-CONDUCTANCE MECHANOSENSITIVE CHANNEL"/>
    <property type="match status" value="1"/>
</dbReference>
<keyword evidence="12" id="KW-1185">Reference proteome</keyword>
<feature type="transmembrane region" description="Helical" evidence="7">
    <location>
        <begin position="207"/>
        <end position="226"/>
    </location>
</feature>
<comment type="caution">
    <text evidence="7">Lacks conserved residue(s) required for the propagation of feature annotation.</text>
</comment>
<dbReference type="SUPFAM" id="SSF50182">
    <property type="entry name" value="Sm-like ribonucleoproteins"/>
    <property type="match status" value="1"/>
</dbReference>
<evidence type="ECO:0000256" key="5">
    <source>
        <dbReference type="ARBA" id="ARBA00022989"/>
    </source>
</evidence>
<keyword evidence="9" id="KW-0732">Signal</keyword>
<evidence type="ECO:0000313" key="12">
    <source>
        <dbReference type="Proteomes" id="UP000182882"/>
    </source>
</evidence>
<keyword evidence="7" id="KW-0407">Ion channel</keyword>
<dbReference type="Gene3D" id="3.30.1340.30">
    <property type="match status" value="1"/>
</dbReference>
<keyword evidence="7" id="KW-0406">Ion transport</keyword>
<gene>
    <name evidence="11" type="ORF">SAMN05216406_1441</name>
</gene>
<dbReference type="Gene3D" id="2.30.30.60">
    <property type="match status" value="1"/>
</dbReference>
<feature type="transmembrane region" description="Helical" evidence="7">
    <location>
        <begin position="178"/>
        <end position="201"/>
    </location>
</feature>
<dbReference type="Gene3D" id="3.30.70.100">
    <property type="match status" value="1"/>
</dbReference>
<keyword evidence="7" id="KW-0813">Transport</keyword>
<keyword evidence="3" id="KW-1003">Cell membrane</keyword>
<dbReference type="Pfam" id="PF04972">
    <property type="entry name" value="BON"/>
    <property type="match status" value="1"/>
</dbReference>
<dbReference type="PROSITE" id="PS50914">
    <property type="entry name" value="BON"/>
    <property type="match status" value="1"/>
</dbReference>
<dbReference type="InterPro" id="IPR007055">
    <property type="entry name" value="BON_dom"/>
</dbReference>
<feature type="transmembrane region" description="Helical" evidence="7">
    <location>
        <begin position="138"/>
        <end position="158"/>
    </location>
</feature>
<dbReference type="PANTHER" id="PTHR30221">
    <property type="entry name" value="SMALL-CONDUCTANCE MECHANOSENSITIVE CHANNEL"/>
    <property type="match status" value="1"/>
</dbReference>
<name>A0A1H2HAL6_9PROT</name>
<evidence type="ECO:0000256" key="1">
    <source>
        <dbReference type="ARBA" id="ARBA00004651"/>
    </source>
</evidence>
<dbReference type="KEGG" id="nur:ATY38_13650"/>
<dbReference type="GO" id="GO:0005886">
    <property type="term" value="C:plasma membrane"/>
    <property type="evidence" value="ECO:0007669"/>
    <property type="project" value="UniProtKB-SubCell"/>
</dbReference>
<evidence type="ECO:0000256" key="4">
    <source>
        <dbReference type="ARBA" id="ARBA00022692"/>
    </source>
</evidence>
<evidence type="ECO:0000256" key="6">
    <source>
        <dbReference type="ARBA" id="ARBA00023136"/>
    </source>
</evidence>
<dbReference type="InterPro" id="IPR045275">
    <property type="entry name" value="MscS_archaea/bacteria_type"/>
</dbReference>
<organism evidence="11 12">
    <name type="scientific">Nitrosomonas ureae</name>
    <dbReference type="NCBI Taxonomy" id="44577"/>
    <lineage>
        <taxon>Bacteria</taxon>
        <taxon>Pseudomonadati</taxon>
        <taxon>Pseudomonadota</taxon>
        <taxon>Betaproteobacteria</taxon>
        <taxon>Nitrosomonadales</taxon>
        <taxon>Nitrosomonadaceae</taxon>
        <taxon>Nitrosomonas</taxon>
    </lineage>
</organism>
<accession>A0A1H2HAL6</accession>
<dbReference type="SUPFAM" id="SSF82689">
    <property type="entry name" value="Mechanosensitive channel protein MscS (YggB), C-terminal domain"/>
    <property type="match status" value="1"/>
</dbReference>
<feature type="chain" id="PRO_5016443037" description="Small-conductance mechanosensitive channel" evidence="9">
    <location>
        <begin position="22"/>
        <end position="460"/>
    </location>
</feature>
<reference evidence="12" key="1">
    <citation type="submission" date="2016-10" db="EMBL/GenBank/DDBJ databases">
        <authorList>
            <person name="Varghese N."/>
            <person name="Submissions S."/>
        </authorList>
    </citation>
    <scope>NUCLEOTIDE SEQUENCE [LARGE SCALE GENOMIC DNA]</scope>
    <source>
        <strain evidence="12">Nm10</strain>
    </source>
</reference>
<comment type="function">
    <text evidence="7">Mechanosensitive channel that participates in the regulation of osmotic pressure changes within the cell, opening in response to stretch forces in the membrane lipid bilayer, without the need for other proteins. Contributes to normal resistance to hypoosmotic shock. Forms an ion channel of 1.0 nanosiemens conductance with a slight preference for anions.</text>
</comment>
<dbReference type="AlphaFoldDB" id="A0A1H2HAL6"/>
<dbReference type="InterPro" id="IPR023408">
    <property type="entry name" value="MscS_beta-dom_sf"/>
</dbReference>
<dbReference type="GO" id="GO:0008381">
    <property type="term" value="F:mechanosensitive monoatomic ion channel activity"/>
    <property type="evidence" value="ECO:0007669"/>
    <property type="project" value="InterPro"/>
</dbReference>
<dbReference type="RefSeq" id="WP_062559774.1">
    <property type="nucleotide sequence ID" value="NZ_CP013341.1"/>
</dbReference>
<dbReference type="InterPro" id="IPR011066">
    <property type="entry name" value="MscS_channel_C_sf"/>
</dbReference>
<proteinExistence type="inferred from homology"/>
<feature type="compositionally biased region" description="Basic and acidic residues" evidence="8">
    <location>
        <begin position="435"/>
        <end position="447"/>
    </location>
</feature>
<dbReference type="InterPro" id="IPR010920">
    <property type="entry name" value="LSM_dom_sf"/>
</dbReference>
<evidence type="ECO:0000256" key="3">
    <source>
        <dbReference type="ARBA" id="ARBA00022475"/>
    </source>
</evidence>
<evidence type="ECO:0000259" key="10">
    <source>
        <dbReference type="PROSITE" id="PS50914"/>
    </source>
</evidence>
<dbReference type="Pfam" id="PF00924">
    <property type="entry name" value="MS_channel_2nd"/>
    <property type="match status" value="1"/>
</dbReference>
<sequence length="460" mass="51821">MHKPLSTLAFLLLLISTSTHADQITDLLNGKSPPKKPVENEKIIEVETTVEDDKNIQKRLKKIFTELEDFHNIKIKVSNGIVTLQGEVSSSSTKNKALQLTQQVEGVIEVEDELKITQDVEVRLKNTWKKFLSNAYEVIGNLPLFLLALVAFIVFWMIGRWLSGRHKFFQRIVSNAFIAELLGQVTHLLFILLGLLIALSILDLTAILGTLLGAAGIVGLAVGFAVRDTVENYLASILLSLRNPFEINDFVNIDGKEGNVLRLTTRATILISPDGNHIRIPNFIVFKAVIINFSRNAERRFQFDIEINGKQDLLQTQALALQTLSTVSGVLSQPESLITIEEIRDSIIKLRIYGWIDQTKSSLPKVRSEAIRQIKQAFEKANIVMPESFFQVKLLKNVENKFTLENKNEKMKLQHEAQPTNLSTQKVTDTSSDDTIEKQVEEEHAQTDTENLLNKKSSLE</sequence>
<evidence type="ECO:0000256" key="9">
    <source>
        <dbReference type="SAM" id="SignalP"/>
    </source>
</evidence>
<evidence type="ECO:0000256" key="7">
    <source>
        <dbReference type="RuleBase" id="RU369025"/>
    </source>
</evidence>
<dbReference type="Gene3D" id="1.10.287.1260">
    <property type="match status" value="1"/>
</dbReference>
<dbReference type="InterPro" id="IPR006685">
    <property type="entry name" value="MscS_channel_2nd"/>
</dbReference>
<dbReference type="SUPFAM" id="SSF82861">
    <property type="entry name" value="Mechanosensitive channel protein MscS (YggB), transmembrane region"/>
    <property type="match status" value="1"/>
</dbReference>
<evidence type="ECO:0000313" key="11">
    <source>
        <dbReference type="EMBL" id="SDU28598.1"/>
    </source>
</evidence>
<dbReference type="InterPro" id="IPR011014">
    <property type="entry name" value="MscS_channel_TM-2"/>
</dbReference>
<keyword evidence="5 7" id="KW-1133">Transmembrane helix</keyword>
<keyword evidence="7" id="KW-0997">Cell inner membrane</keyword>
<comment type="subunit">
    <text evidence="7">Homoheptamer.</text>
</comment>
<evidence type="ECO:0000256" key="8">
    <source>
        <dbReference type="SAM" id="MobiDB-lite"/>
    </source>
</evidence>
<feature type="region of interest" description="Disordered" evidence="8">
    <location>
        <begin position="411"/>
        <end position="460"/>
    </location>
</feature>
<feature type="signal peptide" evidence="9">
    <location>
        <begin position="1"/>
        <end position="21"/>
    </location>
</feature>
<dbReference type="EMBL" id="FNLN01000044">
    <property type="protein sequence ID" value="SDU28598.1"/>
    <property type="molecule type" value="Genomic_DNA"/>
</dbReference>
<keyword evidence="4 7" id="KW-0812">Transmembrane</keyword>
<dbReference type="Proteomes" id="UP000182882">
    <property type="component" value="Unassembled WGS sequence"/>
</dbReference>
<protein>
    <recommendedName>
        <fullName evidence="7">Small-conductance mechanosensitive channel</fullName>
    </recommendedName>
</protein>
<feature type="domain" description="BON" evidence="10">
    <location>
        <begin position="52"/>
        <end position="118"/>
    </location>
</feature>
<feature type="compositionally biased region" description="Polar residues" evidence="8">
    <location>
        <begin position="448"/>
        <end position="460"/>
    </location>
</feature>
<evidence type="ECO:0000256" key="2">
    <source>
        <dbReference type="ARBA" id="ARBA00008017"/>
    </source>
</evidence>
<comment type="similarity">
    <text evidence="2 7">Belongs to the MscS (TC 1.A.23) family.</text>
</comment>
<comment type="subcellular location">
    <subcellularLocation>
        <location evidence="7">Cell inner membrane</location>
        <topology evidence="7">Multi-pass membrane protein</topology>
    </subcellularLocation>
    <subcellularLocation>
        <location evidence="1">Cell membrane</location>
        <topology evidence="1">Multi-pass membrane protein</topology>
    </subcellularLocation>
</comment>